<dbReference type="InterPro" id="IPR020846">
    <property type="entry name" value="MFS_dom"/>
</dbReference>
<dbReference type="SUPFAM" id="SSF103473">
    <property type="entry name" value="MFS general substrate transporter"/>
    <property type="match status" value="1"/>
</dbReference>
<comment type="subcellular location">
    <subcellularLocation>
        <location evidence="2">Cell membrane</location>
    </subcellularLocation>
    <subcellularLocation>
        <location evidence="1">Membrane</location>
        <topology evidence="1">Multi-pass membrane protein</topology>
    </subcellularLocation>
</comment>
<feature type="domain" description="Major facilitator superfamily (MFS) profile" evidence="10">
    <location>
        <begin position="41"/>
        <end position="474"/>
    </location>
</feature>
<reference evidence="11 12" key="1">
    <citation type="submission" date="2020-07" db="EMBL/GenBank/DDBJ databases">
        <title>Telomere length de novo assembly of all 7 chromosomes of the fungus, Metarhizium brunneum, using a novel assembly pipeline.</title>
        <authorList>
            <person name="Saud z."/>
            <person name="Kortsinoglou A."/>
            <person name="Kouvelis V.N."/>
            <person name="Butt T.M."/>
        </authorList>
    </citation>
    <scope>NUCLEOTIDE SEQUENCE [LARGE SCALE GENOMIC DNA]</scope>
    <source>
        <strain evidence="11 12">4556</strain>
    </source>
</reference>
<evidence type="ECO:0000256" key="5">
    <source>
        <dbReference type="ARBA" id="ARBA00022692"/>
    </source>
</evidence>
<protein>
    <submittedName>
        <fullName evidence="11">Efflux pump atB</fullName>
    </submittedName>
</protein>
<accession>A0A7D5Z4Z5</accession>
<keyword evidence="12" id="KW-1185">Reference proteome</keyword>
<gene>
    <name evidence="11" type="primary">atB_1</name>
    <name evidence="11" type="ORF">G6M90_00g111690</name>
</gene>
<dbReference type="PANTHER" id="PTHR23502">
    <property type="entry name" value="MAJOR FACILITATOR SUPERFAMILY"/>
    <property type="match status" value="1"/>
</dbReference>
<dbReference type="Pfam" id="PF07690">
    <property type="entry name" value="MFS_1"/>
    <property type="match status" value="1"/>
</dbReference>
<feature type="transmembrane region" description="Helical" evidence="9">
    <location>
        <begin position="107"/>
        <end position="125"/>
    </location>
</feature>
<evidence type="ECO:0000256" key="8">
    <source>
        <dbReference type="SAM" id="MobiDB-lite"/>
    </source>
</evidence>
<dbReference type="FunFam" id="1.20.1250.20:FF:000082">
    <property type="entry name" value="MFS multidrug transporter, putative"/>
    <property type="match status" value="1"/>
</dbReference>
<sequence length="485" mass="53758">MSRTSNNLIQKPEGSSFEVSWDGDKDPSDPRNFTKLKKWTITFIVSHVSLCVTCASSIYTSTYEGMEAQFHNSRIVSTLGLSTFVLGISLGPMLLSPLSELYGRRPIYLVSWSLYIIFLIPQLVAKNIATMLVFRFLDGLLGSTFLAVSGGTIRDLFASKEIGAPMAVFAVSPFIGPSLGPLVGGFINYYTDWRWTYYVLMIWSIPVWLTIVLLVPETFHSTLLKKKAKQLRKTTGDNRWIAPMEPVEKSIAQIVGTSLLRPFQLLIFEPMCLSLSVFSAILLGILYLFFGAFPLVFGAVYQFKLYQTGISFLGIMCGMLIPAVTGPFWNRIASILDVRDKGEKDQDGEEPEGRLPPAIVGSFLVPAGIFVFGWAAYSRVHWMVPIVGSAIFGLGTMLVFTGIFTFLVDAYPLYAASALAANAFVRCLFAAAFPLFGTQMYETLGIQWASSLLAFLTVAMIPFPFLFLMRGKQIRARSRFATSLV</sequence>
<evidence type="ECO:0000256" key="6">
    <source>
        <dbReference type="ARBA" id="ARBA00022989"/>
    </source>
</evidence>
<dbReference type="AlphaFoldDB" id="A0A7D5Z4Z5"/>
<keyword evidence="6 9" id="KW-1133">Transmembrane helix</keyword>
<dbReference type="InterPro" id="IPR005829">
    <property type="entry name" value="Sugar_transporter_CS"/>
</dbReference>
<evidence type="ECO:0000256" key="4">
    <source>
        <dbReference type="ARBA" id="ARBA00022475"/>
    </source>
</evidence>
<keyword evidence="7 9" id="KW-0472">Membrane</keyword>
<evidence type="ECO:0000313" key="12">
    <source>
        <dbReference type="Proteomes" id="UP000510686"/>
    </source>
</evidence>
<evidence type="ECO:0000256" key="9">
    <source>
        <dbReference type="SAM" id="Phobius"/>
    </source>
</evidence>
<organism evidence="11 12">
    <name type="scientific">Metarhizium brunneum</name>
    <dbReference type="NCBI Taxonomy" id="500148"/>
    <lineage>
        <taxon>Eukaryota</taxon>
        <taxon>Fungi</taxon>
        <taxon>Dikarya</taxon>
        <taxon>Ascomycota</taxon>
        <taxon>Pezizomycotina</taxon>
        <taxon>Sordariomycetes</taxon>
        <taxon>Hypocreomycetidae</taxon>
        <taxon>Hypocreales</taxon>
        <taxon>Clavicipitaceae</taxon>
        <taxon>Metarhizium</taxon>
    </lineage>
</organism>
<dbReference type="GO" id="GO:0042908">
    <property type="term" value="P:xenobiotic transport"/>
    <property type="evidence" value="ECO:0007669"/>
    <property type="project" value="UniProtKB-ARBA"/>
</dbReference>
<feature type="transmembrane region" description="Helical" evidence="9">
    <location>
        <begin position="75"/>
        <end position="95"/>
    </location>
</feature>
<dbReference type="PROSITE" id="PS00216">
    <property type="entry name" value="SUGAR_TRANSPORT_1"/>
    <property type="match status" value="1"/>
</dbReference>
<feature type="transmembrane region" description="Helical" evidence="9">
    <location>
        <begin position="195"/>
        <end position="216"/>
    </location>
</feature>
<evidence type="ECO:0000256" key="2">
    <source>
        <dbReference type="ARBA" id="ARBA00004236"/>
    </source>
</evidence>
<evidence type="ECO:0000256" key="1">
    <source>
        <dbReference type="ARBA" id="ARBA00004141"/>
    </source>
</evidence>
<dbReference type="GO" id="GO:0140115">
    <property type="term" value="P:export across plasma membrane"/>
    <property type="evidence" value="ECO:0007669"/>
    <property type="project" value="UniProtKB-ARBA"/>
</dbReference>
<evidence type="ECO:0000256" key="7">
    <source>
        <dbReference type="ARBA" id="ARBA00023136"/>
    </source>
</evidence>
<dbReference type="RefSeq" id="XP_014543698.2">
    <property type="nucleotide sequence ID" value="XM_014688212.2"/>
</dbReference>
<feature type="transmembrane region" description="Helical" evidence="9">
    <location>
        <begin position="131"/>
        <end position="153"/>
    </location>
</feature>
<dbReference type="OrthoDB" id="4956190at2759"/>
<feature type="transmembrane region" description="Helical" evidence="9">
    <location>
        <begin position="271"/>
        <end position="297"/>
    </location>
</feature>
<dbReference type="Proteomes" id="UP000510686">
    <property type="component" value="Chromosome 7"/>
</dbReference>
<evidence type="ECO:0000256" key="3">
    <source>
        <dbReference type="ARBA" id="ARBA00008335"/>
    </source>
</evidence>
<dbReference type="CDD" id="cd17323">
    <property type="entry name" value="MFS_Tpo1_MDR_like"/>
    <property type="match status" value="1"/>
</dbReference>
<dbReference type="InterPro" id="IPR036259">
    <property type="entry name" value="MFS_trans_sf"/>
</dbReference>
<feature type="transmembrane region" description="Helical" evidence="9">
    <location>
        <begin position="383"/>
        <end position="406"/>
    </location>
</feature>
<comment type="similarity">
    <text evidence="3">Belongs to the major facilitator superfamily.</text>
</comment>
<feature type="transmembrane region" description="Helical" evidence="9">
    <location>
        <begin position="41"/>
        <end position="63"/>
    </location>
</feature>
<dbReference type="KEGG" id="mbrn:26243085"/>
<dbReference type="EMBL" id="CP058938">
    <property type="protein sequence ID" value="QLI74144.1"/>
    <property type="molecule type" value="Genomic_DNA"/>
</dbReference>
<dbReference type="PANTHER" id="PTHR23502:SF7">
    <property type="entry name" value="DRUG_PROTON ANTIPORTER YHK8-RELATED"/>
    <property type="match status" value="1"/>
</dbReference>
<evidence type="ECO:0000259" key="10">
    <source>
        <dbReference type="PROSITE" id="PS50850"/>
    </source>
</evidence>
<feature type="transmembrane region" description="Helical" evidence="9">
    <location>
        <begin position="165"/>
        <end position="189"/>
    </location>
</feature>
<proteinExistence type="inferred from homology"/>
<dbReference type="GeneID" id="26243085"/>
<dbReference type="Gene3D" id="1.20.1250.20">
    <property type="entry name" value="MFS general substrate transporter like domains"/>
    <property type="match status" value="1"/>
</dbReference>
<feature type="transmembrane region" description="Helical" evidence="9">
    <location>
        <begin position="358"/>
        <end position="377"/>
    </location>
</feature>
<feature type="transmembrane region" description="Helical" evidence="9">
    <location>
        <begin position="448"/>
        <end position="469"/>
    </location>
</feature>
<feature type="transmembrane region" description="Helical" evidence="9">
    <location>
        <begin position="309"/>
        <end position="329"/>
    </location>
</feature>
<dbReference type="InterPro" id="IPR011701">
    <property type="entry name" value="MFS"/>
</dbReference>
<dbReference type="GO" id="GO:0005886">
    <property type="term" value="C:plasma membrane"/>
    <property type="evidence" value="ECO:0007669"/>
    <property type="project" value="UniProtKB-SubCell"/>
</dbReference>
<evidence type="ECO:0000313" key="11">
    <source>
        <dbReference type="EMBL" id="QLI74144.1"/>
    </source>
</evidence>
<name>A0A7D5Z4Z5_9HYPO</name>
<feature type="region of interest" description="Disordered" evidence="8">
    <location>
        <begin position="1"/>
        <end position="27"/>
    </location>
</feature>
<keyword evidence="4" id="KW-1003">Cell membrane</keyword>
<dbReference type="PROSITE" id="PS50850">
    <property type="entry name" value="MFS"/>
    <property type="match status" value="1"/>
</dbReference>
<keyword evidence="5 9" id="KW-0812">Transmembrane</keyword>
<dbReference type="GO" id="GO:0022857">
    <property type="term" value="F:transmembrane transporter activity"/>
    <property type="evidence" value="ECO:0007669"/>
    <property type="project" value="InterPro"/>
</dbReference>